<dbReference type="OrthoDB" id="4838853at2759"/>
<keyword evidence="3" id="KW-1185">Reference proteome</keyword>
<feature type="transmembrane region" description="Helical" evidence="1">
    <location>
        <begin position="132"/>
        <end position="152"/>
    </location>
</feature>
<proteinExistence type="predicted"/>
<dbReference type="AlphaFoldDB" id="R0K4A0"/>
<dbReference type="Proteomes" id="UP000016935">
    <property type="component" value="Unassembled WGS sequence"/>
</dbReference>
<organism evidence="2 3">
    <name type="scientific">Exserohilum turcicum (strain 28A)</name>
    <name type="common">Northern leaf blight fungus</name>
    <name type="synonym">Setosphaeria turcica</name>
    <dbReference type="NCBI Taxonomy" id="671987"/>
    <lineage>
        <taxon>Eukaryota</taxon>
        <taxon>Fungi</taxon>
        <taxon>Dikarya</taxon>
        <taxon>Ascomycota</taxon>
        <taxon>Pezizomycotina</taxon>
        <taxon>Dothideomycetes</taxon>
        <taxon>Pleosporomycetidae</taxon>
        <taxon>Pleosporales</taxon>
        <taxon>Pleosporineae</taxon>
        <taxon>Pleosporaceae</taxon>
        <taxon>Exserohilum</taxon>
    </lineage>
</organism>
<dbReference type="HOGENOM" id="CLU_038384_0_1_1"/>
<protein>
    <submittedName>
        <fullName evidence="2">Uncharacterized protein</fullName>
    </submittedName>
</protein>
<evidence type="ECO:0000313" key="3">
    <source>
        <dbReference type="Proteomes" id="UP000016935"/>
    </source>
</evidence>
<dbReference type="PANTHER" id="PTHR42024:SF1">
    <property type="entry name" value="AMINO ACID PERMEASE_ SLC12A DOMAIN-CONTAINING PROTEIN"/>
    <property type="match status" value="1"/>
</dbReference>
<keyword evidence="1" id="KW-0812">Transmembrane</keyword>
<feature type="transmembrane region" description="Helical" evidence="1">
    <location>
        <begin position="212"/>
        <end position="232"/>
    </location>
</feature>
<dbReference type="STRING" id="671987.R0K4A0"/>
<accession>R0K4A0</accession>
<feature type="transmembrane region" description="Helical" evidence="1">
    <location>
        <begin position="55"/>
        <end position="73"/>
    </location>
</feature>
<dbReference type="PANTHER" id="PTHR42024">
    <property type="entry name" value="AMINO ACID PERMEASE_ SLC12A DOMAIN-CONTAINING PROTEIN"/>
    <property type="match status" value="1"/>
</dbReference>
<feature type="transmembrane region" description="Helical" evidence="1">
    <location>
        <begin position="238"/>
        <end position="257"/>
    </location>
</feature>
<gene>
    <name evidence="2" type="ORF">SETTUDRAFT_172818</name>
</gene>
<evidence type="ECO:0000256" key="1">
    <source>
        <dbReference type="SAM" id="Phobius"/>
    </source>
</evidence>
<reference evidence="2 3" key="1">
    <citation type="journal article" date="2012" name="PLoS Pathog.">
        <title>Diverse lifestyles and strategies of plant pathogenesis encoded in the genomes of eighteen Dothideomycetes fungi.</title>
        <authorList>
            <person name="Ohm R.A."/>
            <person name="Feau N."/>
            <person name="Henrissat B."/>
            <person name="Schoch C.L."/>
            <person name="Horwitz B.A."/>
            <person name="Barry K.W."/>
            <person name="Condon B.J."/>
            <person name="Copeland A.C."/>
            <person name="Dhillon B."/>
            <person name="Glaser F."/>
            <person name="Hesse C.N."/>
            <person name="Kosti I."/>
            <person name="LaButti K."/>
            <person name="Lindquist E.A."/>
            <person name="Lucas S."/>
            <person name="Salamov A.A."/>
            <person name="Bradshaw R.E."/>
            <person name="Ciuffetti L."/>
            <person name="Hamelin R.C."/>
            <person name="Kema G.H.J."/>
            <person name="Lawrence C."/>
            <person name="Scott J.A."/>
            <person name="Spatafora J.W."/>
            <person name="Turgeon B.G."/>
            <person name="de Wit P.J.G.M."/>
            <person name="Zhong S."/>
            <person name="Goodwin S.B."/>
            <person name="Grigoriev I.V."/>
        </authorList>
    </citation>
    <scope>NUCLEOTIDE SEQUENCE [LARGE SCALE GENOMIC DNA]</scope>
    <source>
        <strain evidence="3">28A</strain>
    </source>
</reference>
<sequence length="281" mass="32641">MIPLATTTLPRLDYSLRDRRVRIGIFWMLVFFDSVALPVLLYFILWYGTDLEHNIVFGIITAVFGGTAILEYFQRFWRLCKKNSTCRAIGARRFSCDWFQWNMTVAFVIIIVELVIGTLPKEPMVRVLAMPLPSLLAFFGLELSLLELMYVFHLHAPFRISSVARGENLRPAIYPLIEDIIAVDGDGGTAYRMRLNQRYEASPYFRLMLHRLSMFWALPALLMAVGTTYMIFSVRRDTAYVLGWFVPFIWSGIWSIVTTKWVQRDLEVEQMLWDGQVPARS</sequence>
<feature type="transmembrane region" description="Helical" evidence="1">
    <location>
        <begin position="25"/>
        <end position="49"/>
    </location>
</feature>
<reference evidence="2 3" key="2">
    <citation type="journal article" date="2013" name="PLoS Genet.">
        <title>Comparative genome structure, secondary metabolite, and effector coding capacity across Cochliobolus pathogens.</title>
        <authorList>
            <person name="Condon B.J."/>
            <person name="Leng Y."/>
            <person name="Wu D."/>
            <person name="Bushley K.E."/>
            <person name="Ohm R.A."/>
            <person name="Otillar R."/>
            <person name="Martin J."/>
            <person name="Schackwitz W."/>
            <person name="Grimwood J."/>
            <person name="MohdZainudin N."/>
            <person name="Xue C."/>
            <person name="Wang R."/>
            <person name="Manning V.A."/>
            <person name="Dhillon B."/>
            <person name="Tu Z.J."/>
            <person name="Steffenson B.J."/>
            <person name="Salamov A."/>
            <person name="Sun H."/>
            <person name="Lowry S."/>
            <person name="LaButti K."/>
            <person name="Han J."/>
            <person name="Copeland A."/>
            <person name="Lindquist E."/>
            <person name="Barry K."/>
            <person name="Schmutz J."/>
            <person name="Baker S.E."/>
            <person name="Ciuffetti L.M."/>
            <person name="Grigoriev I.V."/>
            <person name="Zhong S."/>
            <person name="Turgeon B.G."/>
        </authorList>
    </citation>
    <scope>NUCLEOTIDE SEQUENCE [LARGE SCALE GENOMIC DNA]</scope>
    <source>
        <strain evidence="3">28A</strain>
    </source>
</reference>
<dbReference type="EMBL" id="KB908814">
    <property type="protein sequence ID" value="EOA84399.1"/>
    <property type="molecule type" value="Genomic_DNA"/>
</dbReference>
<evidence type="ECO:0000313" key="2">
    <source>
        <dbReference type="EMBL" id="EOA84399.1"/>
    </source>
</evidence>
<keyword evidence="1" id="KW-1133">Transmembrane helix</keyword>
<name>R0K4A0_EXST2</name>
<dbReference type="eggNOG" id="ENOG502S6PD">
    <property type="taxonomic scope" value="Eukaryota"/>
</dbReference>
<feature type="transmembrane region" description="Helical" evidence="1">
    <location>
        <begin position="101"/>
        <end position="120"/>
    </location>
</feature>
<dbReference type="GeneID" id="19401211"/>
<keyword evidence="1" id="KW-0472">Membrane</keyword>
<dbReference type="RefSeq" id="XP_008028697.1">
    <property type="nucleotide sequence ID" value="XM_008030506.1"/>
</dbReference>